<evidence type="ECO:0000256" key="1">
    <source>
        <dbReference type="SAM" id="MobiDB-lite"/>
    </source>
</evidence>
<feature type="region of interest" description="Disordered" evidence="1">
    <location>
        <begin position="1"/>
        <end position="30"/>
    </location>
</feature>
<feature type="compositionally biased region" description="Polar residues" evidence="1">
    <location>
        <begin position="20"/>
        <end position="30"/>
    </location>
</feature>
<dbReference type="EMBL" id="CAAALY010030357">
    <property type="protein sequence ID" value="VEL16910.1"/>
    <property type="molecule type" value="Genomic_DNA"/>
</dbReference>
<comment type="caution">
    <text evidence="2">The sequence shown here is derived from an EMBL/GenBank/DDBJ whole genome shotgun (WGS) entry which is preliminary data.</text>
</comment>
<accession>A0A3S5AC11</accession>
<dbReference type="Proteomes" id="UP000784294">
    <property type="component" value="Unassembled WGS sequence"/>
</dbReference>
<organism evidence="2 3">
    <name type="scientific">Protopolystoma xenopodis</name>
    <dbReference type="NCBI Taxonomy" id="117903"/>
    <lineage>
        <taxon>Eukaryota</taxon>
        <taxon>Metazoa</taxon>
        <taxon>Spiralia</taxon>
        <taxon>Lophotrochozoa</taxon>
        <taxon>Platyhelminthes</taxon>
        <taxon>Monogenea</taxon>
        <taxon>Polyopisthocotylea</taxon>
        <taxon>Polystomatidea</taxon>
        <taxon>Polystomatidae</taxon>
        <taxon>Protopolystoma</taxon>
    </lineage>
</organism>
<proteinExistence type="predicted"/>
<reference evidence="2" key="1">
    <citation type="submission" date="2018-11" db="EMBL/GenBank/DDBJ databases">
        <authorList>
            <consortium name="Pathogen Informatics"/>
        </authorList>
    </citation>
    <scope>NUCLEOTIDE SEQUENCE</scope>
</reference>
<protein>
    <submittedName>
        <fullName evidence="2">Uncharacterized protein</fullName>
    </submittedName>
</protein>
<keyword evidence="3" id="KW-1185">Reference proteome</keyword>
<evidence type="ECO:0000313" key="2">
    <source>
        <dbReference type="EMBL" id="VEL16910.1"/>
    </source>
</evidence>
<sequence length="77" mass="8385">MSSTVVGCSHRRVRPESGAYGNTHNCQTGSRVDRTNAATDMSAVSCLVGKLLFHRVFVSLTVSVDMNCTNARRPTRL</sequence>
<dbReference type="AlphaFoldDB" id="A0A3S5AC11"/>
<gene>
    <name evidence="2" type="ORF">PXEA_LOCUS10350</name>
</gene>
<evidence type="ECO:0000313" key="3">
    <source>
        <dbReference type="Proteomes" id="UP000784294"/>
    </source>
</evidence>
<name>A0A3S5AC11_9PLAT</name>